<dbReference type="KEGG" id="mmec:FIU01_09870"/>
<keyword evidence="3 5" id="KW-1133">Transmembrane helix</keyword>
<dbReference type="EMBL" id="CP040946">
    <property type="protein sequence ID" value="QDC44796.1"/>
    <property type="molecule type" value="Genomic_DNA"/>
</dbReference>
<evidence type="ECO:0000256" key="5">
    <source>
        <dbReference type="SAM" id="Phobius"/>
    </source>
</evidence>
<keyword evidence="2 5" id="KW-0812">Transmembrane</keyword>
<dbReference type="RefSeq" id="WP_140004126.1">
    <property type="nucleotide sequence ID" value="NZ_CP040946.1"/>
</dbReference>
<feature type="transmembrane region" description="Helical" evidence="5">
    <location>
        <begin position="215"/>
        <end position="232"/>
    </location>
</feature>
<feature type="domain" description="Sodium/calcium exchanger membrane region" evidence="6">
    <location>
        <begin position="37"/>
        <end position="186"/>
    </location>
</feature>
<dbReference type="PANTHER" id="PTHR37958:SF1">
    <property type="entry name" value="SODIUM-POTASSIUM_PROTON ANTIPORTER CHAA"/>
    <property type="match status" value="1"/>
</dbReference>
<keyword evidence="4 5" id="KW-0472">Membrane</keyword>
<evidence type="ECO:0000256" key="3">
    <source>
        <dbReference type="ARBA" id="ARBA00022989"/>
    </source>
</evidence>
<dbReference type="GO" id="GO:0005886">
    <property type="term" value="C:plasma membrane"/>
    <property type="evidence" value="ECO:0007669"/>
    <property type="project" value="TreeGrafter"/>
</dbReference>
<protein>
    <submittedName>
        <fullName evidence="7">Calcium:proton antiporter</fullName>
    </submittedName>
</protein>
<dbReference type="Gene3D" id="1.20.1420.30">
    <property type="entry name" value="NCX, central ion-binding region"/>
    <property type="match status" value="1"/>
</dbReference>
<feature type="transmembrane region" description="Helical" evidence="5">
    <location>
        <begin position="345"/>
        <end position="362"/>
    </location>
</feature>
<keyword evidence="8" id="KW-1185">Reference proteome</keyword>
<evidence type="ECO:0000313" key="8">
    <source>
        <dbReference type="Proteomes" id="UP000311008"/>
    </source>
</evidence>
<accession>A0A5B8CUR4</accession>
<evidence type="ECO:0000256" key="2">
    <source>
        <dbReference type="ARBA" id="ARBA00022692"/>
    </source>
</evidence>
<dbReference type="AlphaFoldDB" id="A0A5B8CUR4"/>
<dbReference type="GO" id="GO:0015386">
    <property type="term" value="F:potassium:proton antiporter activity"/>
    <property type="evidence" value="ECO:0007669"/>
    <property type="project" value="TreeGrafter"/>
</dbReference>
<evidence type="ECO:0000259" key="6">
    <source>
        <dbReference type="Pfam" id="PF01699"/>
    </source>
</evidence>
<dbReference type="Pfam" id="PF01699">
    <property type="entry name" value="Na_Ca_ex"/>
    <property type="match status" value="2"/>
</dbReference>
<comment type="subcellular location">
    <subcellularLocation>
        <location evidence="1">Membrane</location>
        <topology evidence="1">Multi-pass membrane protein</topology>
    </subcellularLocation>
</comment>
<feature type="transmembrane region" description="Helical" evidence="5">
    <location>
        <begin position="137"/>
        <end position="157"/>
    </location>
</feature>
<dbReference type="PANTHER" id="PTHR37958">
    <property type="entry name" value="SODIUM-POTASSIUM/PROTON ANTIPORTER CHAA"/>
    <property type="match status" value="1"/>
</dbReference>
<evidence type="ECO:0000256" key="4">
    <source>
        <dbReference type="ARBA" id="ARBA00023136"/>
    </source>
</evidence>
<dbReference type="InterPro" id="IPR004837">
    <property type="entry name" value="NaCa_Exmemb"/>
</dbReference>
<evidence type="ECO:0000313" key="7">
    <source>
        <dbReference type="EMBL" id="QDC44796.1"/>
    </source>
</evidence>
<sequence length="363" mass="39110">MLADKPPPGVIALIVSIVAYLALAQADNFIQLGQAESLAISILFVLLIINLAFQLSFQVEYVAERLKEPYGTMILTISAVIIEVVIIVMMLSHTSSTTLARDAIYSAVMLDINGILGLCAIIGGIKYGEVEYNVNSGNTYIVMIMTALGISMVLPAFLPAEHWRVYSMFTIVTMSVFYALFLKMQTGRHRAYFSYRDQHQSSSAEAASGRMSNDVRWSILYMLAGIVTIGFLSEEMSIHMDAGLTGSGVPPIVAAIVVAIIAASPEVLTALKAAVNNRMQTVVNIALGATLSTVILTVPVIEAIALIEDRPLIVGLSPTQIVMTFLTLIVATINLHDGETNAIEGMTHFVLFMAFAMLAALGM</sequence>
<dbReference type="InterPro" id="IPR044880">
    <property type="entry name" value="NCX_ion-bd_dom_sf"/>
</dbReference>
<feature type="transmembrane region" description="Helical" evidence="5">
    <location>
        <begin position="69"/>
        <end position="91"/>
    </location>
</feature>
<proteinExistence type="predicted"/>
<feature type="domain" description="Sodium/calcium exchanger membrane region" evidence="6">
    <location>
        <begin position="217"/>
        <end position="358"/>
    </location>
</feature>
<feature type="transmembrane region" description="Helical" evidence="5">
    <location>
        <begin position="252"/>
        <end position="271"/>
    </location>
</feature>
<organism evidence="7 8">
    <name type="scientific">Methylophilus medardicus</name>
    <dbReference type="NCBI Taxonomy" id="2588534"/>
    <lineage>
        <taxon>Bacteria</taxon>
        <taxon>Pseudomonadati</taxon>
        <taxon>Pseudomonadota</taxon>
        <taxon>Betaproteobacteria</taxon>
        <taxon>Nitrosomonadales</taxon>
        <taxon>Methylophilaceae</taxon>
        <taxon>Methylophilus</taxon>
    </lineage>
</organism>
<dbReference type="InterPro" id="IPR052946">
    <property type="entry name" value="Alkaline_pH_Ca-Antiporter"/>
</dbReference>
<feature type="transmembrane region" description="Helical" evidence="5">
    <location>
        <begin position="36"/>
        <end position="57"/>
    </location>
</feature>
<reference evidence="8" key="1">
    <citation type="journal article" date="2019" name="ISME J.">
        <title>Evolution in action: habitat transition from sediment to the pelagial leads to genome streamlining in Methylophilaceae.</title>
        <authorList>
            <person name="Salcher M."/>
            <person name="Schaefle D."/>
            <person name="Kaspar M."/>
            <person name="Neuenschwander S.M."/>
            <person name="Ghai R."/>
        </authorList>
    </citation>
    <scope>NUCLEOTIDE SEQUENCE [LARGE SCALE GENOMIC DNA]</scope>
    <source>
        <strain evidence="8">MMS-M-51</strain>
    </source>
</reference>
<feature type="transmembrane region" description="Helical" evidence="5">
    <location>
        <begin position="313"/>
        <end position="333"/>
    </location>
</feature>
<dbReference type="OrthoDB" id="9787814at2"/>
<gene>
    <name evidence="7" type="ORF">FIU01_09870</name>
</gene>
<feature type="transmembrane region" description="Helical" evidence="5">
    <location>
        <begin position="283"/>
        <end position="307"/>
    </location>
</feature>
<dbReference type="Proteomes" id="UP000311008">
    <property type="component" value="Chromosome"/>
</dbReference>
<feature type="transmembrane region" description="Helical" evidence="5">
    <location>
        <begin position="163"/>
        <end position="182"/>
    </location>
</feature>
<name>A0A5B8CUR4_9PROT</name>
<evidence type="ECO:0000256" key="1">
    <source>
        <dbReference type="ARBA" id="ARBA00004141"/>
    </source>
</evidence>
<feature type="transmembrane region" description="Helical" evidence="5">
    <location>
        <begin position="103"/>
        <end position="125"/>
    </location>
</feature>
<dbReference type="GO" id="GO:0015385">
    <property type="term" value="F:sodium:proton antiporter activity"/>
    <property type="evidence" value="ECO:0007669"/>
    <property type="project" value="TreeGrafter"/>
</dbReference>